<dbReference type="EC" id="3.1.-.-" evidence="9"/>
<evidence type="ECO:0000313" key="12">
    <source>
        <dbReference type="Proteomes" id="UP000000483"/>
    </source>
</evidence>
<evidence type="ECO:0000256" key="5">
    <source>
        <dbReference type="ARBA" id="ARBA00022759"/>
    </source>
</evidence>
<keyword evidence="5 9" id="KW-0255">Endonuclease</keyword>
<comment type="similarity">
    <text evidence="2 9 10">Belongs to the CRISPR-associated endoribonuclease Cas2 protein family.</text>
</comment>
<evidence type="ECO:0000256" key="1">
    <source>
        <dbReference type="ARBA" id="ARBA00001946"/>
    </source>
</evidence>
<dbReference type="GO" id="GO:0051607">
    <property type="term" value="P:defense response to virus"/>
    <property type="evidence" value="ECO:0007669"/>
    <property type="project" value="UniProtKB-UniRule"/>
</dbReference>
<accession>F2NCM0</accession>
<dbReference type="SUPFAM" id="SSF143430">
    <property type="entry name" value="TTP0101/SSO1404-like"/>
    <property type="match status" value="1"/>
</dbReference>
<dbReference type="InterPro" id="IPR019199">
    <property type="entry name" value="Virulence_VapD/CRISPR_Cas2"/>
</dbReference>
<dbReference type="eggNOG" id="COG1343">
    <property type="taxonomic scope" value="Bacteria"/>
</dbReference>
<keyword evidence="8 9" id="KW-0051">Antiviral defense</keyword>
<dbReference type="HAMAP" id="MF_01471">
    <property type="entry name" value="Cas2"/>
    <property type="match status" value="1"/>
</dbReference>
<feature type="binding site" evidence="9">
    <location>
        <position position="9"/>
    </location>
    <ligand>
        <name>Mg(2+)</name>
        <dbReference type="ChEBI" id="CHEBI:18420"/>
        <note>catalytic</note>
    </ligand>
</feature>
<name>F2NCM0_DESAR</name>
<keyword evidence="7 9" id="KW-0460">Magnesium</keyword>
<dbReference type="RefSeq" id="WP_013706266.1">
    <property type="nucleotide sequence ID" value="NC_015388.1"/>
</dbReference>
<dbReference type="STRING" id="880072.Desac_1297"/>
<evidence type="ECO:0000256" key="3">
    <source>
        <dbReference type="ARBA" id="ARBA00022722"/>
    </source>
</evidence>
<dbReference type="KEGG" id="dao:Desac_1297"/>
<comment type="cofactor">
    <cofactor evidence="1 9">
        <name>Mg(2+)</name>
        <dbReference type="ChEBI" id="CHEBI:18420"/>
    </cofactor>
</comment>
<evidence type="ECO:0000256" key="2">
    <source>
        <dbReference type="ARBA" id="ARBA00009959"/>
    </source>
</evidence>
<evidence type="ECO:0000256" key="6">
    <source>
        <dbReference type="ARBA" id="ARBA00022801"/>
    </source>
</evidence>
<keyword evidence="3 9" id="KW-0540">Nuclease</keyword>
<dbReference type="AlphaFoldDB" id="F2NCM0"/>
<keyword evidence="4 9" id="KW-0479">Metal-binding</keyword>
<keyword evidence="12" id="KW-1185">Reference proteome</keyword>
<evidence type="ECO:0000256" key="4">
    <source>
        <dbReference type="ARBA" id="ARBA00022723"/>
    </source>
</evidence>
<dbReference type="InterPro" id="IPR021127">
    <property type="entry name" value="CRISPR_associated_Cas2"/>
</dbReference>
<dbReference type="Proteomes" id="UP000000483">
    <property type="component" value="Chromosome"/>
</dbReference>
<dbReference type="PANTHER" id="PTHR34405">
    <property type="entry name" value="CRISPR-ASSOCIATED ENDORIBONUCLEASE CAS2"/>
    <property type="match status" value="1"/>
</dbReference>
<comment type="function">
    <text evidence="9">CRISPR (clustered regularly interspaced short palindromic repeat), is an adaptive immune system that provides protection against mobile genetic elements (viruses, transposable elements and conjugative plasmids). CRISPR clusters contain sequences complementary to antecedent mobile elements and target invading nucleic acids. CRISPR clusters are transcribed and processed into CRISPR RNA (crRNA). Functions as a ssRNA-specific endoribonuclease. Involved in the integration of spacer DNA into the CRISPR cassette.</text>
</comment>
<dbReference type="HOGENOM" id="CLU_161124_3_0_7"/>
<proteinExistence type="inferred from homology"/>
<reference evidence="12" key="2">
    <citation type="submission" date="2011-03" db="EMBL/GenBank/DDBJ databases">
        <title>The complete genome of Desulfobacca acetoxidans DSM 11109.</title>
        <authorList>
            <consortium name="US DOE Joint Genome Institute (JGI-PGF)"/>
            <person name="Lucas S."/>
            <person name="Copeland A."/>
            <person name="Lapidus A."/>
            <person name="Bruce D."/>
            <person name="Goodwin L."/>
            <person name="Pitluck S."/>
            <person name="Peters L."/>
            <person name="Kyrpides N."/>
            <person name="Mavromatis K."/>
            <person name="Ivanova N."/>
            <person name="Ovchinnikova G."/>
            <person name="Teshima H."/>
            <person name="Detter J.C."/>
            <person name="Han C."/>
            <person name="Land M."/>
            <person name="Hauser L."/>
            <person name="Markowitz V."/>
            <person name="Cheng J.-F."/>
            <person name="Hugenholtz P."/>
            <person name="Woyke T."/>
            <person name="Wu D."/>
            <person name="Spring S."/>
            <person name="Schueler E."/>
            <person name="Brambilla E."/>
            <person name="Klenk H.-P."/>
            <person name="Eisen J.A."/>
        </authorList>
    </citation>
    <scope>NUCLEOTIDE SEQUENCE [LARGE SCALE GENOMIC DNA]</scope>
    <source>
        <strain evidence="12">ATCC 700848 / DSM 11109 / ASRB2</strain>
    </source>
</reference>
<sequence>MMFYAISYDIRDNRRRLRVAKILKDYGERVQLSVFEADLDEKSLARLKKRLEKCLDLTADGLRLYPLCGACRPRIEIMGQGVVSQDPDYIIL</sequence>
<gene>
    <name evidence="9" type="primary">cas2</name>
    <name evidence="11" type="ordered locus">Desac_1297</name>
</gene>
<reference evidence="11 12" key="1">
    <citation type="journal article" date="2011" name="Stand. Genomic Sci.">
        <title>Complete genome sequence of the acetate-degrading sulfate reducer Desulfobacca acetoxidans type strain (ASRB2).</title>
        <authorList>
            <person name="Goker M."/>
            <person name="Teshima H."/>
            <person name="Lapidus A."/>
            <person name="Nolan M."/>
            <person name="Lucas S."/>
            <person name="Hammon N."/>
            <person name="Deshpande S."/>
            <person name="Cheng J.F."/>
            <person name="Tapia R."/>
            <person name="Han C."/>
            <person name="Goodwin L."/>
            <person name="Pitluck S."/>
            <person name="Huntemann M."/>
            <person name="Liolios K."/>
            <person name="Ivanova N."/>
            <person name="Pagani I."/>
            <person name="Mavromatis K."/>
            <person name="Ovchinikova G."/>
            <person name="Pati A."/>
            <person name="Chen A."/>
            <person name="Palaniappan K."/>
            <person name="Land M."/>
            <person name="Hauser L."/>
            <person name="Brambilla E.M."/>
            <person name="Rohde M."/>
            <person name="Spring S."/>
            <person name="Detter J.C."/>
            <person name="Woyke T."/>
            <person name="Bristow J."/>
            <person name="Eisen J.A."/>
            <person name="Markowitz V."/>
            <person name="Hugenholtz P."/>
            <person name="Kyrpides N.C."/>
            <person name="Klenk H.P."/>
        </authorList>
    </citation>
    <scope>NUCLEOTIDE SEQUENCE [LARGE SCALE GENOMIC DNA]</scope>
    <source>
        <strain evidence="12">ATCC 700848 / DSM 11109 / ASRB2</strain>
    </source>
</reference>
<dbReference type="GO" id="GO:0016787">
    <property type="term" value="F:hydrolase activity"/>
    <property type="evidence" value="ECO:0007669"/>
    <property type="project" value="UniProtKB-KW"/>
</dbReference>
<dbReference type="GO" id="GO:0004521">
    <property type="term" value="F:RNA endonuclease activity"/>
    <property type="evidence" value="ECO:0007669"/>
    <property type="project" value="UniProtKB-UniRule"/>
</dbReference>
<evidence type="ECO:0000256" key="8">
    <source>
        <dbReference type="ARBA" id="ARBA00023118"/>
    </source>
</evidence>
<evidence type="ECO:0000256" key="9">
    <source>
        <dbReference type="HAMAP-Rule" id="MF_01471"/>
    </source>
</evidence>
<dbReference type="GO" id="GO:0043571">
    <property type="term" value="P:maintenance of CRISPR repeat elements"/>
    <property type="evidence" value="ECO:0007669"/>
    <property type="project" value="UniProtKB-UniRule"/>
</dbReference>
<dbReference type="NCBIfam" id="TIGR01573">
    <property type="entry name" value="cas2"/>
    <property type="match status" value="1"/>
</dbReference>
<keyword evidence="6 9" id="KW-0378">Hydrolase</keyword>
<dbReference type="PIRSF" id="PIRSF032582">
    <property type="entry name" value="Cas2"/>
    <property type="match status" value="1"/>
</dbReference>
<evidence type="ECO:0000256" key="10">
    <source>
        <dbReference type="PIRNR" id="PIRNR032582"/>
    </source>
</evidence>
<organism evidence="11 12">
    <name type="scientific">Desulfobacca acetoxidans (strain ATCC 700848 / DSM 11109 / ASRB2)</name>
    <dbReference type="NCBI Taxonomy" id="880072"/>
    <lineage>
        <taxon>Bacteria</taxon>
        <taxon>Pseudomonadati</taxon>
        <taxon>Thermodesulfobacteriota</taxon>
        <taxon>Desulfobaccia</taxon>
        <taxon>Desulfobaccales</taxon>
        <taxon>Desulfobaccaceae</taxon>
        <taxon>Desulfobacca</taxon>
    </lineage>
</organism>
<evidence type="ECO:0000313" key="11">
    <source>
        <dbReference type="EMBL" id="AEB09154.1"/>
    </source>
</evidence>
<dbReference type="EMBL" id="CP002629">
    <property type="protein sequence ID" value="AEB09154.1"/>
    <property type="molecule type" value="Genomic_DNA"/>
</dbReference>
<evidence type="ECO:0000256" key="7">
    <source>
        <dbReference type="ARBA" id="ARBA00022842"/>
    </source>
</evidence>
<protein>
    <recommendedName>
        <fullName evidence="9">CRISPR-associated endoribonuclease Cas2</fullName>
        <ecNumber evidence="9">3.1.-.-</ecNumber>
    </recommendedName>
</protein>
<dbReference type="CDD" id="cd09725">
    <property type="entry name" value="Cas2_I_II_III"/>
    <property type="match status" value="1"/>
</dbReference>
<dbReference type="GO" id="GO:0046872">
    <property type="term" value="F:metal ion binding"/>
    <property type="evidence" value="ECO:0007669"/>
    <property type="project" value="UniProtKB-UniRule"/>
</dbReference>
<dbReference type="Gene3D" id="3.30.70.240">
    <property type="match status" value="1"/>
</dbReference>
<dbReference type="PANTHER" id="PTHR34405:SF3">
    <property type="entry name" value="CRISPR-ASSOCIATED ENDORIBONUCLEASE CAS2 3"/>
    <property type="match status" value="1"/>
</dbReference>
<dbReference type="Pfam" id="PF09827">
    <property type="entry name" value="CRISPR_Cas2"/>
    <property type="match status" value="1"/>
</dbReference>
<comment type="subunit">
    <text evidence="9">Homodimer, forms a heterotetramer with a Cas1 homodimer.</text>
</comment>